<dbReference type="Proteomes" id="UP000001357">
    <property type="component" value="Unassembled WGS sequence"/>
</dbReference>
<dbReference type="InterPro" id="IPR036249">
    <property type="entry name" value="Thioredoxin-like_sf"/>
</dbReference>
<feature type="signal peptide" evidence="1">
    <location>
        <begin position="1"/>
        <end position="26"/>
    </location>
</feature>
<proteinExistence type="predicted"/>
<dbReference type="KEGG" id="mbr:MONBRDRAFT_33182"/>
<reference evidence="2 3" key="1">
    <citation type="journal article" date="2008" name="Nature">
        <title>The genome of the choanoflagellate Monosiga brevicollis and the origin of metazoans.</title>
        <authorList>
            <consortium name="JGI Sequencing"/>
            <person name="King N."/>
            <person name="Westbrook M.J."/>
            <person name="Young S.L."/>
            <person name="Kuo A."/>
            <person name="Abedin M."/>
            <person name="Chapman J."/>
            <person name="Fairclough S."/>
            <person name="Hellsten U."/>
            <person name="Isogai Y."/>
            <person name="Letunic I."/>
            <person name="Marr M."/>
            <person name="Pincus D."/>
            <person name="Putnam N."/>
            <person name="Rokas A."/>
            <person name="Wright K.J."/>
            <person name="Zuzow R."/>
            <person name="Dirks W."/>
            <person name="Good M."/>
            <person name="Goodstein D."/>
            <person name="Lemons D."/>
            <person name="Li W."/>
            <person name="Lyons J.B."/>
            <person name="Morris A."/>
            <person name="Nichols S."/>
            <person name="Richter D.J."/>
            <person name="Salamov A."/>
            <person name="Bork P."/>
            <person name="Lim W.A."/>
            <person name="Manning G."/>
            <person name="Miller W.T."/>
            <person name="McGinnis W."/>
            <person name="Shapiro H."/>
            <person name="Tjian R."/>
            <person name="Grigoriev I.V."/>
            <person name="Rokhsar D."/>
        </authorList>
    </citation>
    <scope>NUCLEOTIDE SEQUENCE [LARGE SCALE GENOMIC DNA]</scope>
    <source>
        <strain evidence="3">MX1 / ATCC 50154</strain>
    </source>
</reference>
<keyword evidence="3" id="KW-1185">Reference proteome</keyword>
<organism evidence="2 3">
    <name type="scientific">Monosiga brevicollis</name>
    <name type="common">Choanoflagellate</name>
    <dbReference type="NCBI Taxonomy" id="81824"/>
    <lineage>
        <taxon>Eukaryota</taxon>
        <taxon>Choanoflagellata</taxon>
        <taxon>Craspedida</taxon>
        <taxon>Salpingoecidae</taxon>
        <taxon>Monosiga</taxon>
    </lineage>
</organism>
<dbReference type="SUPFAM" id="SSF52833">
    <property type="entry name" value="Thioredoxin-like"/>
    <property type="match status" value="1"/>
</dbReference>
<dbReference type="EMBL" id="CH991557">
    <property type="protein sequence ID" value="EDQ87925.1"/>
    <property type="molecule type" value="Genomic_DNA"/>
</dbReference>
<protein>
    <recommendedName>
        <fullName evidence="4">Thioredoxin-like fold domain-containing protein</fullName>
    </recommendedName>
</protein>
<keyword evidence="1" id="KW-0732">Signal</keyword>
<sequence length="231" mass="25821">MAAVRMASRWAVLVAVLAVSSHGASYCDTYPMSLDDHGYQLLAWQNPEATGSVGNLTVQVWLDPMCPDAANEFKQLSRAIDYLKTVTTLKPVSGQTMPAMINFHVHFFTLGFHVGSYPMLQAFTCFRQYGTDLPEFTKQLYQDYSQFNNKSFSFNTIVDKISTWSVSHNFLSSTTAAACIPNGVNTRNEYKRGLNSGVYNSPTAFIGSDGVYTNPLTWQQWLEYMGIDPEV</sequence>
<dbReference type="GeneID" id="5892580"/>
<accession>A9V3J8</accession>
<feature type="chain" id="PRO_5002745060" description="Thioredoxin-like fold domain-containing protein" evidence="1">
    <location>
        <begin position="27"/>
        <end position="231"/>
    </location>
</feature>
<dbReference type="PANTHER" id="PTHR33875:SF2">
    <property type="entry name" value="ACR183CP"/>
    <property type="match status" value="1"/>
</dbReference>
<dbReference type="InParanoid" id="A9V3J8"/>
<evidence type="ECO:0000313" key="2">
    <source>
        <dbReference type="EMBL" id="EDQ87925.1"/>
    </source>
</evidence>
<evidence type="ECO:0000313" key="3">
    <source>
        <dbReference type="Proteomes" id="UP000001357"/>
    </source>
</evidence>
<dbReference type="PANTHER" id="PTHR33875">
    <property type="entry name" value="OS09G0542200 PROTEIN"/>
    <property type="match status" value="1"/>
</dbReference>
<gene>
    <name evidence="2" type="ORF">MONBRDRAFT_33182</name>
</gene>
<evidence type="ECO:0008006" key="4">
    <source>
        <dbReference type="Google" id="ProtNLM"/>
    </source>
</evidence>
<evidence type="ECO:0000256" key="1">
    <source>
        <dbReference type="SAM" id="SignalP"/>
    </source>
</evidence>
<dbReference type="RefSeq" id="XP_001747458.1">
    <property type="nucleotide sequence ID" value="XM_001747406.1"/>
</dbReference>
<dbReference type="Gene3D" id="3.40.30.10">
    <property type="entry name" value="Glutaredoxin"/>
    <property type="match status" value="1"/>
</dbReference>
<name>A9V3J8_MONBE</name>
<dbReference type="AlphaFoldDB" id="A9V3J8"/>